<reference evidence="8 9" key="1">
    <citation type="submission" date="2022-04" db="EMBL/GenBank/DDBJ databases">
        <title>Leucobacter sp. isolated from rhizosphere of garlic.</title>
        <authorList>
            <person name="Won M."/>
            <person name="Lee C.-M."/>
            <person name="Woen H.-Y."/>
            <person name="Kwon S.-W."/>
        </authorList>
    </citation>
    <scope>NUCLEOTIDE SEQUENCE [LARGE SCALE GENOMIC DNA]</scope>
    <source>
        <strain evidence="8 9">H21R-40</strain>
    </source>
</reference>
<evidence type="ECO:0000259" key="5">
    <source>
        <dbReference type="Pfam" id="PF00394"/>
    </source>
</evidence>
<feature type="domain" description="Plastocyanin-like" evidence="6">
    <location>
        <begin position="394"/>
        <end position="508"/>
    </location>
</feature>
<name>A0ABY4FMY3_9MICO</name>
<dbReference type="RefSeq" id="WP_244728436.1">
    <property type="nucleotide sequence ID" value="NZ_CP095045.1"/>
</dbReference>
<dbReference type="Proteomes" id="UP000831786">
    <property type="component" value="Chromosome"/>
</dbReference>
<dbReference type="PROSITE" id="PS00080">
    <property type="entry name" value="MULTICOPPER_OXIDASE2"/>
    <property type="match status" value="1"/>
</dbReference>
<dbReference type="Pfam" id="PF00394">
    <property type="entry name" value="Cu-oxidase"/>
    <property type="match status" value="1"/>
</dbReference>
<feature type="domain" description="Plastocyanin-like" evidence="5">
    <location>
        <begin position="247"/>
        <end position="323"/>
    </location>
</feature>
<evidence type="ECO:0000259" key="7">
    <source>
        <dbReference type="Pfam" id="PF07732"/>
    </source>
</evidence>
<evidence type="ECO:0000256" key="1">
    <source>
        <dbReference type="ARBA" id="ARBA00010609"/>
    </source>
</evidence>
<dbReference type="CDD" id="cd04232">
    <property type="entry name" value="CuRO_1_CueO_FtsP"/>
    <property type="match status" value="1"/>
</dbReference>
<organism evidence="8 9">
    <name type="scientific">Leucobacter allii</name>
    <dbReference type="NCBI Taxonomy" id="2932247"/>
    <lineage>
        <taxon>Bacteria</taxon>
        <taxon>Bacillati</taxon>
        <taxon>Actinomycetota</taxon>
        <taxon>Actinomycetes</taxon>
        <taxon>Micrococcales</taxon>
        <taxon>Microbacteriaceae</taxon>
        <taxon>Leucobacter</taxon>
    </lineage>
</organism>
<dbReference type="PANTHER" id="PTHR48267:SF1">
    <property type="entry name" value="BILIRUBIN OXIDASE"/>
    <property type="match status" value="1"/>
</dbReference>
<comment type="similarity">
    <text evidence="1">Belongs to the multicopper oxidase family.</text>
</comment>
<keyword evidence="2" id="KW-0479">Metal-binding</keyword>
<protein>
    <submittedName>
        <fullName evidence="8">Multicopper oxidase domain-containing protein</fullName>
    </submittedName>
</protein>
<gene>
    <name evidence="8" type="ORF">MUN78_01965</name>
</gene>
<sequence>MSATARTTARHGGRDRPPRPAAAPRALAGAVALALGAALVGCGALPGSGAPLHPVVTHEFAQPLAIPPLAPSRLEDGVRVFALEARSGERSFAPATAPGASTPTWGFDGDFLGPTLRAVRGEDVAVEVENGLPEATSVHWHGMHLPAAMDGGPHQEIPAGGSWRPAWTIDQPAATLWYHPHPHGATETHVLRGLAGMFILDDDRTATAALPSEYGVDDVPVIVQDRRFADDGGFVLSGDGAEPGLLGDTVLVNGTVGPVHEVRRERTRLRLLNASTARSYRFALPDRPLTMIAGDGGLLDAPLPLDAIQLSPGERAEVIVEMRAGETLRLRSEAVELGGVLLPGASGGGDAFDVLELRAAETLEPSPEPTWEPSAHAEADALHETDAVETREFELNGREINGERMDLGRVDAAVELGATELWAVRSTQAIPHSFHVHDVQFRILSVDGAPPPPELAGRKDTVLLEPQRRYLLLMRFDDYADPDHPYMFHCHMLLHEDEGMMGQFVVVESGSGARAEAGLDAPEHAH</sequence>
<dbReference type="InterPro" id="IPR008972">
    <property type="entry name" value="Cupredoxin"/>
</dbReference>
<evidence type="ECO:0000256" key="3">
    <source>
        <dbReference type="ARBA" id="ARBA00023002"/>
    </source>
</evidence>
<dbReference type="InterPro" id="IPR002355">
    <property type="entry name" value="Cu_oxidase_Cu_BS"/>
</dbReference>
<dbReference type="Gene3D" id="2.60.40.420">
    <property type="entry name" value="Cupredoxins - blue copper proteins"/>
    <property type="match status" value="3"/>
</dbReference>
<dbReference type="InterPro" id="IPR045087">
    <property type="entry name" value="Cu-oxidase_fam"/>
</dbReference>
<evidence type="ECO:0000313" key="9">
    <source>
        <dbReference type="Proteomes" id="UP000831786"/>
    </source>
</evidence>
<dbReference type="Pfam" id="PF07731">
    <property type="entry name" value="Cu-oxidase_2"/>
    <property type="match status" value="1"/>
</dbReference>
<evidence type="ECO:0000256" key="4">
    <source>
        <dbReference type="SAM" id="MobiDB-lite"/>
    </source>
</evidence>
<evidence type="ECO:0000313" key="8">
    <source>
        <dbReference type="EMBL" id="UOQ57632.1"/>
    </source>
</evidence>
<keyword evidence="3" id="KW-0560">Oxidoreductase</keyword>
<dbReference type="Pfam" id="PF07732">
    <property type="entry name" value="Cu-oxidase_3"/>
    <property type="match status" value="1"/>
</dbReference>
<accession>A0ABY4FMY3</accession>
<dbReference type="SUPFAM" id="SSF49503">
    <property type="entry name" value="Cupredoxins"/>
    <property type="match status" value="2"/>
</dbReference>
<dbReference type="InterPro" id="IPR011706">
    <property type="entry name" value="Cu-oxidase_C"/>
</dbReference>
<proteinExistence type="inferred from homology"/>
<evidence type="ECO:0000259" key="6">
    <source>
        <dbReference type="Pfam" id="PF07731"/>
    </source>
</evidence>
<dbReference type="InterPro" id="IPR011707">
    <property type="entry name" value="Cu-oxidase-like_N"/>
</dbReference>
<evidence type="ECO:0000256" key="2">
    <source>
        <dbReference type="ARBA" id="ARBA00022723"/>
    </source>
</evidence>
<dbReference type="EMBL" id="CP095045">
    <property type="protein sequence ID" value="UOQ57632.1"/>
    <property type="molecule type" value="Genomic_DNA"/>
</dbReference>
<keyword evidence="9" id="KW-1185">Reference proteome</keyword>
<dbReference type="PANTHER" id="PTHR48267">
    <property type="entry name" value="CUPREDOXIN SUPERFAMILY PROTEIN"/>
    <property type="match status" value="1"/>
</dbReference>
<feature type="domain" description="Plastocyanin-like" evidence="7">
    <location>
        <begin position="99"/>
        <end position="203"/>
    </location>
</feature>
<dbReference type="CDD" id="cd13890">
    <property type="entry name" value="CuRO_3_CueO_FtsP"/>
    <property type="match status" value="1"/>
</dbReference>
<dbReference type="InterPro" id="IPR001117">
    <property type="entry name" value="Cu-oxidase_2nd"/>
</dbReference>
<feature type="region of interest" description="Disordered" evidence="4">
    <location>
        <begin position="1"/>
        <end position="23"/>
    </location>
</feature>